<evidence type="ECO:0000313" key="2">
    <source>
        <dbReference type="EMBL" id="KAH7248893.1"/>
    </source>
</evidence>
<organism evidence="2 3">
    <name type="scientific">Fusarium redolens</name>
    <dbReference type="NCBI Taxonomy" id="48865"/>
    <lineage>
        <taxon>Eukaryota</taxon>
        <taxon>Fungi</taxon>
        <taxon>Dikarya</taxon>
        <taxon>Ascomycota</taxon>
        <taxon>Pezizomycotina</taxon>
        <taxon>Sordariomycetes</taxon>
        <taxon>Hypocreomycetidae</taxon>
        <taxon>Hypocreales</taxon>
        <taxon>Nectriaceae</taxon>
        <taxon>Fusarium</taxon>
        <taxon>Fusarium redolens species complex</taxon>
    </lineage>
</organism>
<dbReference type="EMBL" id="JAGMUX010000009">
    <property type="protein sequence ID" value="KAH7248893.1"/>
    <property type="molecule type" value="Genomic_DNA"/>
</dbReference>
<feature type="chain" id="PRO_5040516066" description="Secreted protein" evidence="1">
    <location>
        <begin position="30"/>
        <end position="73"/>
    </location>
</feature>
<feature type="signal peptide" evidence="1">
    <location>
        <begin position="1"/>
        <end position="29"/>
    </location>
</feature>
<dbReference type="Proteomes" id="UP000720189">
    <property type="component" value="Unassembled WGS sequence"/>
</dbReference>
<keyword evidence="1" id="KW-0732">Signal</keyword>
<evidence type="ECO:0008006" key="4">
    <source>
        <dbReference type="Google" id="ProtNLM"/>
    </source>
</evidence>
<reference evidence="2" key="1">
    <citation type="journal article" date="2021" name="Nat. Commun.">
        <title>Genetic determinants of endophytism in the Arabidopsis root mycobiome.</title>
        <authorList>
            <person name="Mesny F."/>
            <person name="Miyauchi S."/>
            <person name="Thiergart T."/>
            <person name="Pickel B."/>
            <person name="Atanasova L."/>
            <person name="Karlsson M."/>
            <person name="Huettel B."/>
            <person name="Barry K.W."/>
            <person name="Haridas S."/>
            <person name="Chen C."/>
            <person name="Bauer D."/>
            <person name="Andreopoulos W."/>
            <person name="Pangilinan J."/>
            <person name="LaButti K."/>
            <person name="Riley R."/>
            <person name="Lipzen A."/>
            <person name="Clum A."/>
            <person name="Drula E."/>
            <person name="Henrissat B."/>
            <person name="Kohler A."/>
            <person name="Grigoriev I.V."/>
            <person name="Martin F.M."/>
            <person name="Hacquard S."/>
        </authorList>
    </citation>
    <scope>NUCLEOTIDE SEQUENCE</scope>
    <source>
        <strain evidence="2">MPI-CAGE-AT-0023</strain>
    </source>
</reference>
<dbReference type="GeneID" id="70222947"/>
<gene>
    <name evidence="2" type="ORF">BKA55DRAFT_570265</name>
</gene>
<protein>
    <recommendedName>
        <fullName evidence="4">Secreted protein</fullName>
    </recommendedName>
</protein>
<keyword evidence="3" id="KW-1185">Reference proteome</keyword>
<accession>A0A9P9K5Q3</accession>
<feature type="non-terminal residue" evidence="2">
    <location>
        <position position="73"/>
    </location>
</feature>
<evidence type="ECO:0000256" key="1">
    <source>
        <dbReference type="SAM" id="SignalP"/>
    </source>
</evidence>
<sequence length="73" mass="8309">MSLLNLRFRGVVLRCVQISWLLLEDCVTANKTHAQAHVGQQDQKLFHRALNTKSHIITTTIYKNTVLITLPPV</sequence>
<comment type="caution">
    <text evidence="2">The sequence shown here is derived from an EMBL/GenBank/DDBJ whole genome shotgun (WGS) entry which is preliminary data.</text>
</comment>
<proteinExistence type="predicted"/>
<dbReference type="AlphaFoldDB" id="A0A9P9K5Q3"/>
<dbReference type="RefSeq" id="XP_046048688.1">
    <property type="nucleotide sequence ID" value="XM_046192993.1"/>
</dbReference>
<name>A0A9P9K5Q3_FUSRE</name>
<evidence type="ECO:0000313" key="3">
    <source>
        <dbReference type="Proteomes" id="UP000720189"/>
    </source>
</evidence>